<protein>
    <submittedName>
        <fullName evidence="2">Uncharacterized protein</fullName>
    </submittedName>
</protein>
<sequence>MKNSVLILGIALVSFSTIGNAKNTVNLSDKLFQNIILSDDTAKTKNNESVKFEKPSLAENLEVFNPETVIAAVPKTIKEIIAEGDKIVENTVSDDLALMEYEETMRQIVAQSDLITENSVSDVVYPLQIERTLSDEIAEMELIIDSNVSSEAKPLDFKKINSESIMINSINTKKFVGMN</sequence>
<reference evidence="2 3" key="1">
    <citation type="submission" date="2018-08" db="EMBL/GenBank/DDBJ databases">
        <title>Genomic Encyclopedia of Archaeal and Bacterial Type Strains, Phase II (KMG-II): from individual species to whole genera.</title>
        <authorList>
            <person name="Goeker M."/>
        </authorList>
    </citation>
    <scope>NUCLEOTIDE SEQUENCE [LARGE SCALE GENOMIC DNA]</scope>
    <source>
        <strain evidence="2 3">DSM 100880</strain>
    </source>
</reference>
<comment type="caution">
    <text evidence="2">The sequence shown here is derived from an EMBL/GenBank/DDBJ whole genome shotgun (WGS) entry which is preliminary data.</text>
</comment>
<feature type="signal peptide" evidence="1">
    <location>
        <begin position="1"/>
        <end position="21"/>
    </location>
</feature>
<feature type="chain" id="PRO_5017632572" evidence="1">
    <location>
        <begin position="22"/>
        <end position="179"/>
    </location>
</feature>
<dbReference type="EMBL" id="QUNI01000001">
    <property type="protein sequence ID" value="REH01597.1"/>
    <property type="molecule type" value="Genomic_DNA"/>
</dbReference>
<dbReference type="OrthoDB" id="1359741at2"/>
<accession>A0A3E0EWR6</accession>
<keyword evidence="3" id="KW-1185">Reference proteome</keyword>
<dbReference type="Proteomes" id="UP000257136">
    <property type="component" value="Unassembled WGS sequence"/>
</dbReference>
<evidence type="ECO:0000313" key="3">
    <source>
        <dbReference type="Proteomes" id="UP000257136"/>
    </source>
</evidence>
<evidence type="ECO:0000256" key="1">
    <source>
        <dbReference type="SAM" id="SignalP"/>
    </source>
</evidence>
<dbReference type="AlphaFoldDB" id="A0A3E0EWR6"/>
<proteinExistence type="predicted"/>
<organism evidence="2 3">
    <name type="scientific">Flavobacterium aquicola</name>
    <dbReference type="NCBI Taxonomy" id="1682742"/>
    <lineage>
        <taxon>Bacteria</taxon>
        <taxon>Pseudomonadati</taxon>
        <taxon>Bacteroidota</taxon>
        <taxon>Flavobacteriia</taxon>
        <taxon>Flavobacteriales</taxon>
        <taxon>Flavobacteriaceae</taxon>
        <taxon>Flavobacterium</taxon>
    </lineage>
</organism>
<gene>
    <name evidence="2" type="ORF">C8P67_10175</name>
</gene>
<keyword evidence="1" id="KW-0732">Signal</keyword>
<dbReference type="RefSeq" id="WP_115809235.1">
    <property type="nucleotide sequence ID" value="NZ_QUNI01000001.1"/>
</dbReference>
<evidence type="ECO:0000313" key="2">
    <source>
        <dbReference type="EMBL" id="REH01597.1"/>
    </source>
</evidence>
<name>A0A3E0EWR6_9FLAO</name>